<dbReference type="AlphaFoldDB" id="A0A7G1HTS3"/>
<evidence type="ECO:0000256" key="1">
    <source>
        <dbReference type="SAM" id="Phobius"/>
    </source>
</evidence>
<dbReference type="RefSeq" id="WP_200755501.1">
    <property type="nucleotide sequence ID" value="NZ_AP023322.1"/>
</dbReference>
<evidence type="ECO:0000313" key="2">
    <source>
        <dbReference type="EMBL" id="BCI62162.1"/>
    </source>
</evidence>
<protein>
    <submittedName>
        <fullName evidence="2">Uncharacterized protein</fullName>
    </submittedName>
</protein>
<organism evidence="2 3">
    <name type="scientific">Coprobacter secundus subsp. similis</name>
    <dbReference type="NCBI Taxonomy" id="2751153"/>
    <lineage>
        <taxon>Bacteria</taxon>
        <taxon>Pseudomonadati</taxon>
        <taxon>Bacteroidota</taxon>
        <taxon>Bacteroidia</taxon>
        <taxon>Bacteroidales</taxon>
        <taxon>Barnesiellaceae</taxon>
        <taxon>Coprobacter</taxon>
    </lineage>
</organism>
<feature type="transmembrane region" description="Helical" evidence="1">
    <location>
        <begin position="132"/>
        <end position="158"/>
    </location>
</feature>
<feature type="transmembrane region" description="Helical" evidence="1">
    <location>
        <begin position="63"/>
        <end position="83"/>
    </location>
</feature>
<dbReference type="Proteomes" id="UP000594042">
    <property type="component" value="Chromosome"/>
</dbReference>
<feature type="transmembrane region" description="Helical" evidence="1">
    <location>
        <begin position="170"/>
        <end position="193"/>
    </location>
</feature>
<sequence>MKHKKIYKRRFLSLQTLGLLPGFIVMLANNYITERETVNLSLWIGISLFFWLLFRKIKGFHPLYMFFASAITLVGFSFLKLYFYNSLFIVSNTVIIFILYLISLISVRDVYPMIRNFLRRKFSRKIKNGTEVYEFNYISKILLYGFSLYLTILILFNVEGRELYPGLFRFLNYYLNLILILIFFIYDIIRFILLNKMLSKETWLPIIDKNMNVTGCIEEQASLEAGKRYTHPHIRIIALCGSKIYLQKNNNPLSISEAAVDTPFSYDLKYGESVEESIDRVLSGLSESPHLAVRQLLKTKYEKENMSRIILLCVLNVKNEDDLERIANLKGWFWNNSHIEDNLNHHIFSECFEQEFEFLKNTILLAYQYKAENTIK</sequence>
<dbReference type="KEGG" id="copr:Cop2CBH44_05150"/>
<keyword evidence="3" id="KW-1185">Reference proteome</keyword>
<feature type="transmembrane region" description="Helical" evidence="1">
    <location>
        <begin position="89"/>
        <end position="111"/>
    </location>
</feature>
<keyword evidence="1" id="KW-1133">Transmembrane helix</keyword>
<name>A0A7G1HTS3_9BACT</name>
<gene>
    <name evidence="2" type="ORF">Cop2CBH44_05150</name>
</gene>
<feature type="transmembrane region" description="Helical" evidence="1">
    <location>
        <begin position="12"/>
        <end position="32"/>
    </location>
</feature>
<feature type="transmembrane region" description="Helical" evidence="1">
    <location>
        <begin position="38"/>
        <end position="54"/>
    </location>
</feature>
<dbReference type="EMBL" id="AP023322">
    <property type="protein sequence ID" value="BCI62162.1"/>
    <property type="molecule type" value="Genomic_DNA"/>
</dbReference>
<accession>A0A7G1HTS3</accession>
<keyword evidence="1" id="KW-0812">Transmembrane</keyword>
<evidence type="ECO:0000313" key="3">
    <source>
        <dbReference type="Proteomes" id="UP000594042"/>
    </source>
</evidence>
<reference evidence="3" key="1">
    <citation type="submission" date="2020-07" db="EMBL/GenBank/DDBJ databases">
        <title>Complete genome sequencing of Coprobacter sp. strain 2CBH44.</title>
        <authorList>
            <person name="Sakamoto M."/>
            <person name="Murakami T."/>
            <person name="Mori H."/>
        </authorList>
    </citation>
    <scope>NUCLEOTIDE SEQUENCE [LARGE SCALE GENOMIC DNA]</scope>
    <source>
        <strain evidence="3">2CBH44</strain>
    </source>
</reference>
<keyword evidence="1" id="KW-0472">Membrane</keyword>
<proteinExistence type="predicted"/>